<dbReference type="RefSeq" id="WP_344677528.1">
    <property type="nucleotide sequence ID" value="NZ_BAAAUX010000002.1"/>
</dbReference>
<evidence type="ECO:0000313" key="1">
    <source>
        <dbReference type="EMBL" id="GAA2774815.1"/>
    </source>
</evidence>
<reference evidence="1 2" key="1">
    <citation type="journal article" date="2019" name="Int. J. Syst. Evol. Microbiol.">
        <title>The Global Catalogue of Microorganisms (GCM) 10K type strain sequencing project: providing services to taxonomists for standard genome sequencing and annotation.</title>
        <authorList>
            <consortium name="The Broad Institute Genomics Platform"/>
            <consortium name="The Broad Institute Genome Sequencing Center for Infectious Disease"/>
            <person name="Wu L."/>
            <person name="Ma J."/>
        </authorList>
    </citation>
    <scope>NUCLEOTIDE SEQUENCE [LARGE SCALE GENOMIC DNA]</scope>
    <source>
        <strain evidence="1 2">JCM 9383</strain>
    </source>
</reference>
<accession>A0ABN3V1P9</accession>
<organism evidence="1 2">
    <name type="scientific">Saccharopolyspora taberi</name>
    <dbReference type="NCBI Taxonomy" id="60895"/>
    <lineage>
        <taxon>Bacteria</taxon>
        <taxon>Bacillati</taxon>
        <taxon>Actinomycetota</taxon>
        <taxon>Actinomycetes</taxon>
        <taxon>Pseudonocardiales</taxon>
        <taxon>Pseudonocardiaceae</taxon>
        <taxon>Saccharopolyspora</taxon>
    </lineage>
</organism>
<proteinExistence type="predicted"/>
<keyword evidence="2" id="KW-1185">Reference proteome</keyword>
<comment type="caution">
    <text evidence="1">The sequence shown here is derived from an EMBL/GenBank/DDBJ whole genome shotgun (WGS) entry which is preliminary data.</text>
</comment>
<protein>
    <submittedName>
        <fullName evidence="1">Uncharacterized protein</fullName>
    </submittedName>
</protein>
<gene>
    <name evidence="1" type="ORF">GCM10010470_03520</name>
</gene>
<sequence>MSSIDSLKSAILEIEINQHGHEHLMAFVRNHEEVGNRIAALAAGSQSPYSSAAIEAWAQIKTDGTNITSGLVVCAVASLAEWRRSL</sequence>
<dbReference type="Proteomes" id="UP001500979">
    <property type="component" value="Unassembled WGS sequence"/>
</dbReference>
<dbReference type="EMBL" id="BAAAUX010000002">
    <property type="protein sequence ID" value="GAA2774815.1"/>
    <property type="molecule type" value="Genomic_DNA"/>
</dbReference>
<evidence type="ECO:0000313" key="2">
    <source>
        <dbReference type="Proteomes" id="UP001500979"/>
    </source>
</evidence>
<name>A0ABN3V1P9_9PSEU</name>